<evidence type="ECO:0000256" key="1">
    <source>
        <dbReference type="SAM" id="Phobius"/>
    </source>
</evidence>
<dbReference type="AlphaFoldDB" id="A0A1N7BJB1"/>
<keyword evidence="1" id="KW-1133">Transmembrane helix</keyword>
<accession>A0A1N7BJB1</accession>
<feature type="transmembrane region" description="Helical" evidence="1">
    <location>
        <begin position="111"/>
        <end position="129"/>
    </location>
</feature>
<dbReference type="STRING" id="34027.SAMN05421829_11820"/>
<sequence length="157" mass="16218">MNEAQGVVERVDGARAWVRLTERAGGCGRCDEPGGCRSTGLAYALKAPEEVFAVPNPFDVRPGELVRLRMRDGAPLRGALLGYGLSVGLLLIGAALGSALADPGAQDPSTAVGGLVGLAVALGINRAVFRSRTVRRGFEIEMVRGSAECGVAGAQQE</sequence>
<evidence type="ECO:0000313" key="3">
    <source>
        <dbReference type="Proteomes" id="UP000186819"/>
    </source>
</evidence>
<organism evidence="2 3">
    <name type="scientific">Aromatoleum tolulyticum</name>
    <dbReference type="NCBI Taxonomy" id="34027"/>
    <lineage>
        <taxon>Bacteria</taxon>
        <taxon>Pseudomonadati</taxon>
        <taxon>Pseudomonadota</taxon>
        <taxon>Betaproteobacteria</taxon>
        <taxon>Rhodocyclales</taxon>
        <taxon>Rhodocyclaceae</taxon>
        <taxon>Aromatoleum</taxon>
    </lineage>
</organism>
<keyword evidence="3" id="KW-1185">Reference proteome</keyword>
<feature type="transmembrane region" description="Helical" evidence="1">
    <location>
        <begin position="79"/>
        <end position="99"/>
    </location>
</feature>
<dbReference type="PANTHER" id="PTHR35867">
    <property type="entry name" value="PROTEIN RSEC"/>
    <property type="match status" value="1"/>
</dbReference>
<protein>
    <submittedName>
        <fullName evidence="2">Positive regulator of sigma(E), RseC/MucC</fullName>
    </submittedName>
</protein>
<dbReference type="InterPro" id="IPR007359">
    <property type="entry name" value="SigmaE_reg_RseC_MucC"/>
</dbReference>
<dbReference type="Proteomes" id="UP000186819">
    <property type="component" value="Unassembled WGS sequence"/>
</dbReference>
<dbReference type="PANTHER" id="PTHR35867:SF1">
    <property type="entry name" value="PROTEIN RSEC"/>
    <property type="match status" value="1"/>
</dbReference>
<dbReference type="Pfam" id="PF04246">
    <property type="entry name" value="RseC_MucC"/>
    <property type="match status" value="1"/>
</dbReference>
<gene>
    <name evidence="2" type="ORF">SAMN05421829_11820</name>
</gene>
<proteinExistence type="predicted"/>
<name>A0A1N7BJB1_9RHOO</name>
<evidence type="ECO:0000313" key="2">
    <source>
        <dbReference type="EMBL" id="SIR51455.1"/>
    </source>
</evidence>
<dbReference type="OrthoDB" id="8536337at2"/>
<keyword evidence="1" id="KW-0472">Membrane</keyword>
<reference evidence="3" key="1">
    <citation type="submission" date="2017-01" db="EMBL/GenBank/DDBJ databases">
        <authorList>
            <person name="Varghese N."/>
            <person name="Submissions S."/>
        </authorList>
    </citation>
    <scope>NUCLEOTIDE SEQUENCE [LARGE SCALE GENOMIC DNA]</scope>
    <source>
        <strain evidence="3">ATCC 51758</strain>
    </source>
</reference>
<keyword evidence="1" id="KW-0812">Transmembrane</keyword>
<dbReference type="RefSeq" id="WP_076603992.1">
    <property type="nucleotide sequence ID" value="NZ_FTMD01000018.1"/>
</dbReference>
<dbReference type="EMBL" id="FTMD01000018">
    <property type="protein sequence ID" value="SIR51455.1"/>
    <property type="molecule type" value="Genomic_DNA"/>
</dbReference>